<evidence type="ECO:0000256" key="1">
    <source>
        <dbReference type="SAM" id="MobiDB-lite"/>
    </source>
</evidence>
<feature type="compositionally biased region" description="Low complexity" evidence="1">
    <location>
        <begin position="203"/>
        <end position="215"/>
    </location>
</feature>
<feature type="region of interest" description="Disordered" evidence="1">
    <location>
        <begin position="186"/>
        <end position="223"/>
    </location>
</feature>
<proteinExistence type="predicted"/>
<dbReference type="EMBL" id="GDHC01002298">
    <property type="protein sequence ID" value="JAQ16331.1"/>
    <property type="molecule type" value="Transcribed_RNA"/>
</dbReference>
<accession>A0A146M986</accession>
<organism evidence="2">
    <name type="scientific">Lygus hesperus</name>
    <name type="common">Western plant bug</name>
    <dbReference type="NCBI Taxonomy" id="30085"/>
    <lineage>
        <taxon>Eukaryota</taxon>
        <taxon>Metazoa</taxon>
        <taxon>Ecdysozoa</taxon>
        <taxon>Arthropoda</taxon>
        <taxon>Hexapoda</taxon>
        <taxon>Insecta</taxon>
        <taxon>Pterygota</taxon>
        <taxon>Neoptera</taxon>
        <taxon>Paraneoptera</taxon>
        <taxon>Hemiptera</taxon>
        <taxon>Heteroptera</taxon>
        <taxon>Panheteroptera</taxon>
        <taxon>Cimicomorpha</taxon>
        <taxon>Miridae</taxon>
        <taxon>Mirini</taxon>
        <taxon>Lygus</taxon>
    </lineage>
</organism>
<sequence>MCKEIPSPSRTTHSSTRLIFFRPINPRVWCTGSKKPPGVLESRRAVPGMPQKTHHQVCRRMLLCPTVLGTLSWRVCTYRQRRRGQSCGWQRTRKALEKSRKKLKIHPHTDQKPPPTARAAQGVAEALRGGRAQCRRNYSTPAGAVKNMRTMGPPSAIYLKPPSQVSRRSIARSPTWFRKLPQPQLCRPTHTATHPPTFRVRWSSSTNSDTLRSSSQVRFRAPLQNHNQNQQILEKKAKNQQPPKSPPVPERIPLSLSFSSDVQVANAYRGCGADTTVGTYGCTSVHVWRCLRMCGGACAGLWCPYIGGICCCTARRSRTS</sequence>
<reference evidence="2" key="1">
    <citation type="journal article" date="2016" name="Gigascience">
        <title>De novo construction of an expanded transcriptome assembly for the western tarnished plant bug, Lygus hesperus.</title>
        <authorList>
            <person name="Tassone E.E."/>
            <person name="Geib S.M."/>
            <person name="Hall B."/>
            <person name="Fabrick J.A."/>
            <person name="Brent C.S."/>
            <person name="Hull J.J."/>
        </authorList>
    </citation>
    <scope>NUCLEOTIDE SEQUENCE</scope>
</reference>
<gene>
    <name evidence="2" type="ORF">g.19077</name>
</gene>
<feature type="region of interest" description="Disordered" evidence="1">
    <location>
        <begin position="89"/>
        <end position="119"/>
    </location>
</feature>
<evidence type="ECO:0000313" key="2">
    <source>
        <dbReference type="EMBL" id="JAQ16331.1"/>
    </source>
</evidence>
<protein>
    <submittedName>
        <fullName evidence="2">Uncharacterized protein</fullName>
    </submittedName>
</protein>
<name>A0A146M986_LYGHE</name>
<dbReference type="AlphaFoldDB" id="A0A146M986"/>